<dbReference type="Proteomes" id="UP000503330">
    <property type="component" value="Chromosome"/>
</dbReference>
<keyword evidence="1" id="KW-1133">Transmembrane helix</keyword>
<protein>
    <submittedName>
        <fullName evidence="2">Uncharacterized protein</fullName>
    </submittedName>
</protein>
<dbReference type="EMBL" id="CP048838">
    <property type="protein sequence ID" value="QJA02682.1"/>
    <property type="molecule type" value="Genomic_DNA"/>
</dbReference>
<feature type="transmembrane region" description="Helical" evidence="1">
    <location>
        <begin position="36"/>
        <end position="56"/>
    </location>
</feature>
<name>A0AAP9MFD3_CLOIN</name>
<proteinExistence type="predicted"/>
<organism evidence="2 3">
    <name type="scientific">Clostridium innocuum</name>
    <dbReference type="NCBI Taxonomy" id="1522"/>
    <lineage>
        <taxon>Bacteria</taxon>
        <taxon>Bacillati</taxon>
        <taxon>Bacillota</taxon>
        <taxon>Clostridia</taxon>
        <taxon>Eubacteriales</taxon>
        <taxon>Clostridiaceae</taxon>
        <taxon>Clostridium</taxon>
    </lineage>
</organism>
<keyword evidence="1" id="KW-0472">Membrane</keyword>
<dbReference type="RefSeq" id="WP_002608910.1">
    <property type="nucleotide sequence ID" value="NZ_BAAACC010000016.1"/>
</dbReference>
<gene>
    <name evidence="2" type="ORF">G4D54_09680</name>
</gene>
<evidence type="ECO:0000256" key="1">
    <source>
        <dbReference type="SAM" id="Phobius"/>
    </source>
</evidence>
<dbReference type="GeneID" id="61925807"/>
<reference evidence="2 3" key="1">
    <citation type="submission" date="2020-02" db="EMBL/GenBank/DDBJ databases">
        <authorList>
            <person name="Kociolek L.K."/>
            <person name="Ozer E.A."/>
        </authorList>
    </citation>
    <scope>NUCLEOTIDE SEQUENCE [LARGE SCALE GENOMIC DNA]</scope>
    <source>
        <strain evidence="2 3">ATCC 14501</strain>
    </source>
</reference>
<evidence type="ECO:0000313" key="2">
    <source>
        <dbReference type="EMBL" id="QJA02682.1"/>
    </source>
</evidence>
<dbReference type="AlphaFoldDB" id="A0AAP9MFD3"/>
<evidence type="ECO:0000313" key="3">
    <source>
        <dbReference type="Proteomes" id="UP000503330"/>
    </source>
</evidence>
<accession>A0AAP9MFD3</accession>
<sequence>MREKKFRGFDDIHCPQSWKEQVMDQAESSERKKSVYIWRIAVLFLLALLSLGTAYACSDTVRDWLLSLFSNGQEKVQVKEDPVSVQALNGITYLDADCRYYVKLPEEKIAGEDTLTVYEKGRIVEDAVPKKSLELQLPVENSTVTVQLQYVHLKNEYLPLYLKGEEGTGIPDSSFRVLADGMLVIEYMQDTFQNAYLVNPETADVQSIGDLSHAYHAEAESGMHIYANTVQSSASGRFLLYRTYALAQGWAKEKTEAQWVLLDRVENTRRRLDTKRLPGYLLGNELRMAGDTHIITTKSYAVDATTEANYPIVYNYRKNTWTEYSDYQCAVPFVSDYLYRARDSSMELLNFCTQEKHSIPLPENMRAEDCILYPYDGFYISESTLSSALDIYIVSQQRWIHLDAKILNGETAVLFAYPLDDHTLLLNQTYLIEFHK</sequence>
<keyword evidence="1" id="KW-0812">Transmembrane</keyword>